<sequence length="216" mass="23015">MLRHSAITLQDVIHMPESETSERLQLVTSEGALPCRYHPAKGEHAILWVFGAGGGLGGPAGGLYTRLGRQFRESGTASLELDYRHPGDLEGCILDVLIGLAYLESLGKSRIVLVGHSFGGAVVINAGVTSDAVIAVAALSSQTAGTHAVGKLSPKPVIFIHGEKDEILPPACSRDLHAHAGEPKELILYPGCFHGLDQCQEALDRDLSRWLRDVLA</sequence>
<proteinExistence type="predicted"/>
<dbReference type="InterPro" id="IPR002925">
    <property type="entry name" value="Dienelactn_hydro"/>
</dbReference>
<dbReference type="InterPro" id="IPR050261">
    <property type="entry name" value="FrsA_esterase"/>
</dbReference>
<dbReference type="AlphaFoldDB" id="A0A5N7MX16"/>
<reference evidence="3 4" key="1">
    <citation type="journal article" date="2019" name="Syst. Appl. Microbiol.">
        <title>Microvirga tunisiensis sp. nov., a root nodule symbiotic bacterium isolated from Lupinus micranthus and L. luteus grown in Northern Tunisia.</title>
        <authorList>
            <person name="Msaddak A."/>
            <person name="Rejili M."/>
            <person name="Duran D."/>
            <person name="Mars M."/>
            <person name="Palacios J.M."/>
            <person name="Ruiz-Argueso T."/>
            <person name="Rey L."/>
            <person name="Imperial J."/>
        </authorList>
    </citation>
    <scope>NUCLEOTIDE SEQUENCE [LARGE SCALE GENOMIC DNA]</scope>
    <source>
        <strain evidence="3 4">Lmie10</strain>
    </source>
</reference>
<accession>A0A5N7MX16</accession>
<gene>
    <name evidence="3" type="ORF">FS320_38020</name>
</gene>
<keyword evidence="4" id="KW-1185">Reference proteome</keyword>
<evidence type="ECO:0000256" key="1">
    <source>
        <dbReference type="ARBA" id="ARBA00022801"/>
    </source>
</evidence>
<dbReference type="PANTHER" id="PTHR22946">
    <property type="entry name" value="DIENELACTONE HYDROLASE DOMAIN-CONTAINING PROTEIN-RELATED"/>
    <property type="match status" value="1"/>
</dbReference>
<feature type="domain" description="Dienelactone hydrolase" evidence="2">
    <location>
        <begin position="100"/>
        <end position="196"/>
    </location>
</feature>
<dbReference type="EMBL" id="VOSK01000411">
    <property type="protein sequence ID" value="MPR30634.1"/>
    <property type="molecule type" value="Genomic_DNA"/>
</dbReference>
<dbReference type="InterPro" id="IPR029058">
    <property type="entry name" value="AB_hydrolase_fold"/>
</dbReference>
<dbReference type="OrthoDB" id="9767934at2"/>
<dbReference type="GO" id="GO:0052689">
    <property type="term" value="F:carboxylic ester hydrolase activity"/>
    <property type="evidence" value="ECO:0007669"/>
    <property type="project" value="UniProtKB-ARBA"/>
</dbReference>
<comment type="caution">
    <text evidence="3">The sequence shown here is derived from an EMBL/GenBank/DDBJ whole genome shotgun (WGS) entry which is preliminary data.</text>
</comment>
<dbReference type="PANTHER" id="PTHR22946:SF9">
    <property type="entry name" value="POLYKETIDE TRANSFERASE AF380"/>
    <property type="match status" value="1"/>
</dbReference>
<organism evidence="3 4">
    <name type="scientific">Microvirga tunisiensis</name>
    <dbReference type="NCBI Taxonomy" id="2108360"/>
    <lineage>
        <taxon>Bacteria</taxon>
        <taxon>Pseudomonadati</taxon>
        <taxon>Pseudomonadota</taxon>
        <taxon>Alphaproteobacteria</taxon>
        <taxon>Hyphomicrobiales</taxon>
        <taxon>Methylobacteriaceae</taxon>
        <taxon>Microvirga</taxon>
    </lineage>
</organism>
<dbReference type="Proteomes" id="UP000403266">
    <property type="component" value="Unassembled WGS sequence"/>
</dbReference>
<keyword evidence="1 3" id="KW-0378">Hydrolase</keyword>
<protein>
    <submittedName>
        <fullName evidence="3">Alpha/beta hydrolase</fullName>
    </submittedName>
</protein>
<evidence type="ECO:0000313" key="3">
    <source>
        <dbReference type="EMBL" id="MPR30634.1"/>
    </source>
</evidence>
<dbReference type="Pfam" id="PF01738">
    <property type="entry name" value="DLH"/>
    <property type="match status" value="1"/>
</dbReference>
<evidence type="ECO:0000313" key="4">
    <source>
        <dbReference type="Proteomes" id="UP000403266"/>
    </source>
</evidence>
<dbReference type="SUPFAM" id="SSF53474">
    <property type="entry name" value="alpha/beta-Hydrolases"/>
    <property type="match status" value="1"/>
</dbReference>
<evidence type="ECO:0000259" key="2">
    <source>
        <dbReference type="Pfam" id="PF01738"/>
    </source>
</evidence>
<dbReference type="Gene3D" id="3.40.50.1820">
    <property type="entry name" value="alpha/beta hydrolase"/>
    <property type="match status" value="1"/>
</dbReference>
<name>A0A5N7MX16_9HYPH</name>